<dbReference type="PATRIC" id="fig|33934.7.peg.2899"/>
<comment type="caution">
    <text evidence="1">The sequence shown here is derived from an EMBL/GenBank/DDBJ whole genome shotgun (WGS) entry which is preliminary data.</text>
</comment>
<dbReference type="EMBL" id="LUCQ01000167">
    <property type="protein sequence ID" value="OAO76338.1"/>
    <property type="molecule type" value="Genomic_DNA"/>
</dbReference>
<dbReference type="AlphaFoldDB" id="A0A178T429"/>
<evidence type="ECO:0000313" key="2">
    <source>
        <dbReference type="Proteomes" id="UP000078336"/>
    </source>
</evidence>
<evidence type="ECO:0000313" key="1">
    <source>
        <dbReference type="EMBL" id="OAO76338.1"/>
    </source>
</evidence>
<protein>
    <submittedName>
        <fullName evidence="1">Uncharacterized protein</fullName>
    </submittedName>
</protein>
<keyword evidence="2" id="KW-1185">Reference proteome</keyword>
<name>A0A178T429_9BACL</name>
<gene>
    <name evidence="1" type="ORF">TAF16_2685</name>
</gene>
<organism evidence="1 2">
    <name type="scientific">Anoxybacillus flavithermus</name>
    <dbReference type="NCBI Taxonomy" id="33934"/>
    <lineage>
        <taxon>Bacteria</taxon>
        <taxon>Bacillati</taxon>
        <taxon>Bacillota</taxon>
        <taxon>Bacilli</taxon>
        <taxon>Bacillales</taxon>
        <taxon>Anoxybacillaceae</taxon>
        <taxon>Anoxybacillus</taxon>
    </lineage>
</organism>
<dbReference type="Proteomes" id="UP000078336">
    <property type="component" value="Unassembled WGS sequence"/>
</dbReference>
<reference evidence="1 2" key="1">
    <citation type="submission" date="2016-03" db="EMBL/GenBank/DDBJ databases">
        <title>Spore heat resistance.</title>
        <authorList>
            <person name="Boekhorst J."/>
            <person name="Berendsen E.M."/>
            <person name="Wells-Bennik M.H."/>
            <person name="Kuipers O.P."/>
        </authorList>
    </citation>
    <scope>NUCLEOTIDE SEQUENCE [LARGE SCALE GENOMIC DNA]</scope>
    <source>
        <strain evidence="1 2">AF16</strain>
    </source>
</reference>
<accession>A0A178T429</accession>
<proteinExistence type="predicted"/>
<dbReference type="RefSeq" id="WP_155732472.1">
    <property type="nucleotide sequence ID" value="NZ_LUCQ01000167.1"/>
</dbReference>
<sequence>MKDMLDLLIEFEEYGYVLHECPICGEECEPTEIDSDEAYCAVCDEVVHVERVL</sequence>